<dbReference type="EMBL" id="BJXJ01000031">
    <property type="protein sequence ID" value="GEM76734.1"/>
    <property type="molecule type" value="Genomic_DNA"/>
</dbReference>
<evidence type="ECO:0000313" key="6">
    <source>
        <dbReference type="Proteomes" id="UP000321922"/>
    </source>
</evidence>
<keyword evidence="3" id="KW-0472">Membrane</keyword>
<reference evidence="5 6" key="1">
    <citation type="submission" date="2019-07" db="EMBL/GenBank/DDBJ databases">
        <title>Whole genome shotgun sequence of Vibrio sagamiensis NBRC 104589.</title>
        <authorList>
            <person name="Hosoyama A."/>
            <person name="Uohara A."/>
            <person name="Ohji S."/>
            <person name="Ichikawa N."/>
        </authorList>
    </citation>
    <scope>NUCLEOTIDE SEQUENCE [LARGE SCALE GENOMIC DNA]</scope>
    <source>
        <strain evidence="5 6">NBRC 104589</strain>
    </source>
</reference>
<keyword evidence="3" id="KW-0812">Transmembrane</keyword>
<comment type="caution">
    <text evidence="5">The sequence shown here is derived from an EMBL/GenBank/DDBJ whole genome shotgun (WGS) entry which is preliminary data.</text>
</comment>
<comment type="similarity">
    <text evidence="1">Belongs to the membrane fusion protein (MFP) (TC 8.A.1) family.</text>
</comment>
<proteinExistence type="inferred from homology"/>
<dbReference type="PANTHER" id="PTHR30386:SF28">
    <property type="entry name" value="EXPORTED PROTEIN"/>
    <property type="match status" value="1"/>
</dbReference>
<name>A0A511QHE6_9VIBR</name>
<evidence type="ECO:0000259" key="4">
    <source>
        <dbReference type="Pfam" id="PF25917"/>
    </source>
</evidence>
<keyword evidence="2" id="KW-0175">Coiled coil</keyword>
<feature type="coiled-coil region" evidence="2">
    <location>
        <begin position="208"/>
        <end position="235"/>
    </location>
</feature>
<evidence type="ECO:0000256" key="3">
    <source>
        <dbReference type="SAM" id="Phobius"/>
    </source>
</evidence>
<dbReference type="InterPro" id="IPR058625">
    <property type="entry name" value="MdtA-like_BSH"/>
</dbReference>
<protein>
    <recommendedName>
        <fullName evidence="4">Multidrug resistance protein MdtA-like barrel-sandwich hybrid domain-containing protein</fullName>
    </recommendedName>
</protein>
<dbReference type="AlphaFoldDB" id="A0A511QHE6"/>
<accession>A0A511QHE6</accession>
<evidence type="ECO:0000313" key="5">
    <source>
        <dbReference type="EMBL" id="GEM76734.1"/>
    </source>
</evidence>
<keyword evidence="6" id="KW-1185">Reference proteome</keyword>
<evidence type="ECO:0000256" key="2">
    <source>
        <dbReference type="SAM" id="Coils"/>
    </source>
</evidence>
<feature type="transmembrane region" description="Helical" evidence="3">
    <location>
        <begin position="30"/>
        <end position="51"/>
    </location>
</feature>
<dbReference type="InterPro" id="IPR050739">
    <property type="entry name" value="MFP"/>
</dbReference>
<keyword evidence="3" id="KW-1133">Transmembrane helix</keyword>
<dbReference type="PRINTS" id="PR01490">
    <property type="entry name" value="RTXTOXIND"/>
</dbReference>
<dbReference type="RefSeq" id="WP_039980109.1">
    <property type="nucleotide sequence ID" value="NZ_BAOJ01000027.1"/>
</dbReference>
<dbReference type="OrthoDB" id="9775513at2"/>
<feature type="domain" description="Multidrug resistance protein MdtA-like barrel-sandwich hybrid" evidence="4">
    <location>
        <begin position="79"/>
        <end position="294"/>
    </location>
</feature>
<gene>
    <name evidence="5" type="ORF">VSA01S_28460</name>
</gene>
<dbReference type="Proteomes" id="UP000321922">
    <property type="component" value="Unassembled WGS sequence"/>
</dbReference>
<organism evidence="5 6">
    <name type="scientific">Vibrio sagamiensis NBRC 104589</name>
    <dbReference type="NCBI Taxonomy" id="1219064"/>
    <lineage>
        <taxon>Bacteria</taxon>
        <taxon>Pseudomonadati</taxon>
        <taxon>Pseudomonadota</taxon>
        <taxon>Gammaproteobacteria</taxon>
        <taxon>Vibrionales</taxon>
        <taxon>Vibrionaceae</taxon>
        <taxon>Vibrio</taxon>
    </lineage>
</organism>
<sequence>MSEERPIFRPEALEFKNNAWLGKFSVSVPSVLPISLYCAAAVFVILVMLLFSSYTQRISVSGYVTYFPSAVEGSFDQHGRVNSVNVTQGSEVQKGDTIATVSSDTVYSQGSVNQALVTSKRSQLSQLDLRERQRLNEGETERLHLKSKIKVKKNEMVLIKAAKKDEYDRSVILQKRVRDFVNSSARNLTTAQEKISYENDYYTSIGKLNSYRIDIAKVESELIELQEALSSSESREKKDITDIRQKKAQLYQEIVASLALVESQIVAPISGVISSLTVKEGQQVKPGDVAAVVLPLETETLIEISLPPSALSRVKVGQRVLMRIESKPWEWFGKVQGKVVQKSLSPSSLSTEHRNFNILIKPIDTSLDFPVGVKVEADILTNRRSIWEWLLTPMKHSFNRINSESM</sequence>
<dbReference type="PANTHER" id="PTHR30386">
    <property type="entry name" value="MEMBRANE FUSION SUBUNIT OF EMRAB-TOLC MULTIDRUG EFFLUX PUMP"/>
    <property type="match status" value="1"/>
</dbReference>
<dbReference type="Pfam" id="PF25917">
    <property type="entry name" value="BSH_RND"/>
    <property type="match status" value="1"/>
</dbReference>
<evidence type="ECO:0000256" key="1">
    <source>
        <dbReference type="ARBA" id="ARBA00009477"/>
    </source>
</evidence>
<dbReference type="Gene3D" id="2.40.50.100">
    <property type="match status" value="2"/>
</dbReference>